<evidence type="ECO:0000256" key="1">
    <source>
        <dbReference type="SAM" id="MobiDB-lite"/>
    </source>
</evidence>
<reference evidence="2" key="1">
    <citation type="submission" date="2021-04" db="EMBL/GenBank/DDBJ databases">
        <title>Genome based classification of Actinospica acidithermotolerans sp. nov., an actinobacterium isolated from an Indonesian hot spring.</title>
        <authorList>
            <person name="Kusuma A.B."/>
            <person name="Putra K.E."/>
            <person name="Nafisah S."/>
            <person name="Loh J."/>
            <person name="Nouioui I."/>
            <person name="Goodfellow M."/>
        </authorList>
    </citation>
    <scope>NUCLEOTIDE SEQUENCE</scope>
    <source>
        <strain evidence="2">MGRD01-02</strain>
    </source>
</reference>
<comment type="caution">
    <text evidence="2">The sequence shown here is derived from an EMBL/GenBank/DDBJ whole genome shotgun (WGS) entry which is preliminary data.</text>
</comment>
<feature type="non-terminal residue" evidence="2">
    <location>
        <position position="1"/>
    </location>
</feature>
<accession>A0A941EHP8</accession>
<proteinExistence type="predicted"/>
<keyword evidence="3" id="KW-1185">Reference proteome</keyword>
<name>A0A941EHP8_9ACTN</name>
<evidence type="ECO:0000313" key="3">
    <source>
        <dbReference type="Proteomes" id="UP000676325"/>
    </source>
</evidence>
<dbReference type="Proteomes" id="UP000676325">
    <property type="component" value="Unassembled WGS sequence"/>
</dbReference>
<protein>
    <submittedName>
        <fullName evidence="2">Uncharacterized protein</fullName>
    </submittedName>
</protein>
<gene>
    <name evidence="2" type="ORF">KDK95_34675</name>
</gene>
<dbReference type="EMBL" id="JAGSOH010000279">
    <property type="protein sequence ID" value="MBR7831486.1"/>
    <property type="molecule type" value="Genomic_DNA"/>
</dbReference>
<organism evidence="2 3">
    <name type="scientific">Actinospica acidithermotolerans</name>
    <dbReference type="NCBI Taxonomy" id="2828514"/>
    <lineage>
        <taxon>Bacteria</taxon>
        <taxon>Bacillati</taxon>
        <taxon>Actinomycetota</taxon>
        <taxon>Actinomycetes</taxon>
        <taxon>Catenulisporales</taxon>
        <taxon>Actinospicaceae</taxon>
        <taxon>Actinospica</taxon>
    </lineage>
</organism>
<feature type="region of interest" description="Disordered" evidence="1">
    <location>
        <begin position="1"/>
        <end position="83"/>
    </location>
</feature>
<feature type="compositionally biased region" description="Polar residues" evidence="1">
    <location>
        <begin position="57"/>
        <end position="75"/>
    </location>
</feature>
<feature type="non-terminal residue" evidence="2">
    <location>
        <position position="422"/>
    </location>
</feature>
<dbReference type="AlphaFoldDB" id="A0A941EHP8"/>
<feature type="region of interest" description="Disordered" evidence="1">
    <location>
        <begin position="120"/>
        <end position="204"/>
    </location>
</feature>
<feature type="compositionally biased region" description="Low complexity" evidence="1">
    <location>
        <begin position="10"/>
        <end position="32"/>
    </location>
</feature>
<evidence type="ECO:0000313" key="2">
    <source>
        <dbReference type="EMBL" id="MBR7831486.1"/>
    </source>
</evidence>
<sequence>AQTTPSTHNPQTTSPDTPPSNSAPTTTPTTTPEHPKPAPTTPQTPTRSTPDRPDAGNTPTANRTSASPVTGSHRSPTPAAASPDWIDLAEGGALAGGVLAALTLALSRARRRRRWHGTCYWPTPGQHQTEPLTVPVPLRPAPRQQPTTAKQDDQIELDEFGAPTGSQQDPTPTAPEDSASGAVSAMSAPMRSADMPGPDDEDAQPARISVAVADGKVLDLQDLPAFVALTGTGAIDAARAIAAAVLSAAEHRRDGARLLISRQDAALLLETAGPGLPEHLTTMTDLEVFDDGPSAVTQLEAYTAYRTRLLDQHEATALEQILDEDDFPPIVLLAVARPDSAARVASTLEAGAGLRVHAILLGEHPNAANWHVDADGHLTGPDAPEGATSFRLSASALTAALTLLIAAAGDAPTEQGPPTAPD</sequence>